<gene>
    <name evidence="3" type="ORF">PCOR1329_LOCUS10590</name>
</gene>
<feature type="compositionally biased region" description="Basic residues" evidence="2">
    <location>
        <begin position="140"/>
        <end position="152"/>
    </location>
</feature>
<reference evidence="3" key="1">
    <citation type="submission" date="2023-10" db="EMBL/GenBank/DDBJ databases">
        <authorList>
            <person name="Chen Y."/>
            <person name="Shah S."/>
            <person name="Dougan E. K."/>
            <person name="Thang M."/>
            <person name="Chan C."/>
        </authorList>
    </citation>
    <scope>NUCLEOTIDE SEQUENCE [LARGE SCALE GENOMIC DNA]</scope>
</reference>
<sequence>PRRPRPWPSPRRPRPRRSCRWRPSRRPSPRPPTRPIPRTRSCRWRPRRRPSPSRWRHLQRRRAMPQTSPWPSPRPPATRRRQQGHRARRPPRPRTTQSLRPARGAAPRPPARTVQQRTAKRRRTLTATRATPIGLLGGLRQRRRSAARRSRRAATTTATRATQIGLLGGLWTRRRSAARRSRRAARMTWLRPPTGRRRRSWCRPPTGRRASTTTTARQRARTAGRRSAAPSRASSAIAKNKKWASCLTNCTKGSILDGDPKPTPWDCEELGAPTPLVIAEGWTACSPRGQDCRSSNCCTGMLDSCYMKNAEYGSCMMECDPELQGQLRAAEVSRSAAEQRAATSEAALERTLGDLSARRRRAAAAAAPPSPGAEEDVEALRNEVVGATATLGEMTATLSRKEQLVEKSDREHSEVKRERDALASANESLRKEVEQLRGQIDAEEHSAKGAEAELSQLWAQLQRHEVEFARDMEELKKKAWSTEDALRQCRAALDECESSAEAFRGEGAELRSSVVAARASLARAEAEEEDAAAGRRRELAALGLRERELRPGRTRLLARLDGLVGEAEQLRQQDADRAARAELGQAEAAEECAGRAAALRAREAEAAEVERRVAELMQHMQEQRRENSELACEVSIAREAAAEVGRAPWAAARPPGAPAGCRAAAALQAQREVDLLQRWKSEALSVLGRMQGDMSAAQEQYRLGRRELQGQLELLGRSARATLACPASARAQKVKHRSPWTSAGVRSARGSPAAPAVAESCAPPPVAATGLSGESGPGLRASLSVGGAASAHPARSPSARLSLAAVGGAPLRGPDVPERPAAAAPGPAPQGAAAAACLPAGAPSPRAAPDQAGAAREPATGSYFPEDPGWYLAGALAGPDVPELPGAGAEAPRSSAAPVERRGVQLGKDSRFSSHALVAMVRWAGADREPAVDPSPKEARRMTVVLAYFPRRASDADLRSALDAALGRAQTVRRCRVVRDQEGNGLYGFFELREAETTEAALAACARGAVVLKDEHGHTWHIRASRSERATVGSGDAGSRRRHRGRDQILAALGDCCWRRARTACSSSMRLLEATAYPPGPGSAQTSVRTGGSLRFASLRFWRQARTTLTPGLLLRDWPTQIAGAPAQNQTQEGKTTQTQ</sequence>
<dbReference type="EMBL" id="CAUYUJ010003003">
    <property type="protein sequence ID" value="CAK0803431.1"/>
    <property type="molecule type" value="Genomic_DNA"/>
</dbReference>
<feature type="region of interest" description="Disordered" evidence="2">
    <location>
        <begin position="194"/>
        <end position="235"/>
    </location>
</feature>
<feature type="non-terminal residue" evidence="3">
    <location>
        <position position="1"/>
    </location>
</feature>
<evidence type="ECO:0000256" key="1">
    <source>
        <dbReference type="SAM" id="Coils"/>
    </source>
</evidence>
<feature type="compositionally biased region" description="Basic residues" evidence="2">
    <location>
        <begin position="77"/>
        <end position="92"/>
    </location>
</feature>
<feature type="compositionally biased region" description="Basic residues" evidence="2">
    <location>
        <begin position="1"/>
        <end position="28"/>
    </location>
</feature>
<keyword evidence="4" id="KW-1185">Reference proteome</keyword>
<evidence type="ECO:0000313" key="4">
    <source>
        <dbReference type="Proteomes" id="UP001189429"/>
    </source>
</evidence>
<evidence type="ECO:0008006" key="5">
    <source>
        <dbReference type="Google" id="ProtNLM"/>
    </source>
</evidence>
<feature type="region of interest" description="Disordered" evidence="2">
    <location>
        <begin position="810"/>
        <end position="859"/>
    </location>
</feature>
<organism evidence="3 4">
    <name type="scientific">Prorocentrum cordatum</name>
    <dbReference type="NCBI Taxonomy" id="2364126"/>
    <lineage>
        <taxon>Eukaryota</taxon>
        <taxon>Sar</taxon>
        <taxon>Alveolata</taxon>
        <taxon>Dinophyceae</taxon>
        <taxon>Prorocentrales</taxon>
        <taxon>Prorocentraceae</taxon>
        <taxon>Prorocentrum</taxon>
    </lineage>
</organism>
<comment type="caution">
    <text evidence="3">The sequence shown here is derived from an EMBL/GenBank/DDBJ whole genome shotgun (WGS) entry which is preliminary data.</text>
</comment>
<dbReference type="Proteomes" id="UP001189429">
    <property type="component" value="Unassembled WGS sequence"/>
</dbReference>
<evidence type="ECO:0000256" key="2">
    <source>
        <dbReference type="SAM" id="MobiDB-lite"/>
    </source>
</evidence>
<proteinExistence type="predicted"/>
<keyword evidence="1" id="KW-0175">Coiled coil</keyword>
<feature type="coiled-coil region" evidence="1">
    <location>
        <begin position="599"/>
        <end position="640"/>
    </location>
</feature>
<name>A0ABN9QEI5_9DINO</name>
<feature type="compositionally biased region" description="Low complexity" evidence="2">
    <location>
        <begin position="94"/>
        <end position="106"/>
    </location>
</feature>
<feature type="region of interest" description="Disordered" evidence="2">
    <location>
        <begin position="1"/>
        <end position="158"/>
    </location>
</feature>
<evidence type="ECO:0000313" key="3">
    <source>
        <dbReference type="EMBL" id="CAK0803431.1"/>
    </source>
</evidence>
<feature type="compositionally biased region" description="Basic and acidic residues" evidence="2">
    <location>
        <begin position="401"/>
        <end position="421"/>
    </location>
</feature>
<accession>A0ABN9QEI5</accession>
<protein>
    <recommendedName>
        <fullName evidence="5">RRM domain-containing protein</fullName>
    </recommendedName>
</protein>
<feature type="compositionally biased region" description="Basic residues" evidence="2">
    <location>
        <begin position="40"/>
        <end position="63"/>
    </location>
</feature>
<feature type="region of interest" description="Disordered" evidence="2">
    <location>
        <begin position="401"/>
        <end position="427"/>
    </location>
</feature>
<feature type="compositionally biased region" description="Low complexity" evidence="2">
    <location>
        <begin position="225"/>
        <end position="235"/>
    </location>
</feature>
<feature type="compositionally biased region" description="Low complexity" evidence="2">
    <location>
        <begin position="203"/>
        <end position="217"/>
    </location>
</feature>
<feature type="compositionally biased region" description="Low complexity" evidence="2">
    <location>
        <begin position="820"/>
        <end position="845"/>
    </location>
</feature>